<feature type="non-terminal residue" evidence="2">
    <location>
        <position position="472"/>
    </location>
</feature>
<dbReference type="EMBL" id="NHTK01005229">
    <property type="protein sequence ID" value="PPQ81880.1"/>
    <property type="molecule type" value="Genomic_DNA"/>
</dbReference>
<protein>
    <submittedName>
        <fullName evidence="2">Uncharacterized protein</fullName>
    </submittedName>
</protein>
<feature type="region of interest" description="Disordered" evidence="1">
    <location>
        <begin position="401"/>
        <end position="423"/>
    </location>
</feature>
<organism evidence="2 3">
    <name type="scientific">Panaeolus cyanescens</name>
    <dbReference type="NCBI Taxonomy" id="181874"/>
    <lineage>
        <taxon>Eukaryota</taxon>
        <taxon>Fungi</taxon>
        <taxon>Dikarya</taxon>
        <taxon>Basidiomycota</taxon>
        <taxon>Agaricomycotina</taxon>
        <taxon>Agaricomycetes</taxon>
        <taxon>Agaricomycetidae</taxon>
        <taxon>Agaricales</taxon>
        <taxon>Agaricineae</taxon>
        <taxon>Galeropsidaceae</taxon>
        <taxon>Panaeolus</taxon>
    </lineage>
</organism>
<dbReference type="AlphaFoldDB" id="A0A409WTN3"/>
<feature type="compositionally biased region" description="Gly residues" evidence="1">
    <location>
        <begin position="409"/>
        <end position="423"/>
    </location>
</feature>
<evidence type="ECO:0000256" key="1">
    <source>
        <dbReference type="SAM" id="MobiDB-lite"/>
    </source>
</evidence>
<feature type="compositionally biased region" description="Basic and acidic residues" evidence="1">
    <location>
        <begin position="220"/>
        <end position="236"/>
    </location>
</feature>
<feature type="region of interest" description="Disordered" evidence="1">
    <location>
        <begin position="167"/>
        <end position="279"/>
    </location>
</feature>
<proteinExistence type="predicted"/>
<gene>
    <name evidence="2" type="ORF">CVT24_008298</name>
</gene>
<feature type="compositionally biased region" description="Low complexity" evidence="1">
    <location>
        <begin position="189"/>
        <end position="216"/>
    </location>
</feature>
<keyword evidence="3" id="KW-1185">Reference proteome</keyword>
<accession>A0A409WTN3</accession>
<feature type="region of interest" description="Disordered" evidence="1">
    <location>
        <begin position="314"/>
        <end position="360"/>
    </location>
</feature>
<evidence type="ECO:0000313" key="3">
    <source>
        <dbReference type="Proteomes" id="UP000284842"/>
    </source>
</evidence>
<dbReference type="InParanoid" id="A0A409WTN3"/>
<feature type="compositionally biased region" description="Low complexity" evidence="1">
    <location>
        <begin position="255"/>
        <end position="264"/>
    </location>
</feature>
<evidence type="ECO:0000313" key="2">
    <source>
        <dbReference type="EMBL" id="PPQ81880.1"/>
    </source>
</evidence>
<sequence length="472" mass="48244">MKGCLKFTASWCHDSESSSSTPTGLRSRSEDRSSSRSSGSGSISRSGSGSGSSVDGSRSGDESGSGSGTCTPTDDEGVGMGAVLKGMKKHVAFGADATNEIYVADEWDRTPTEPAKKLSYQDILELKEIQRSLPRASQPPDLLGSGHRTRHYLSGVPVGLLPLFDSSSSASSNYSNSSHSSSETEDSEPWSSGGSAGSSLDSSVVNSPSVSRPGSPTGCCEREREKRWGGGVRDARSMFSTTTGNGVSARDMFASPTPTTTSTSMHGQAQGSCYTSTTETTSGDAWGAISFKRGQKVGVPTGLGGEGVRGIGFSSIPHSTSNSTSTAPSISASSGVSIPTPTSNSNSDSTTTTNGSCGMGATSQYTPPAYMAHLVPSRTQGVRARPAFAFLPLLDGSGADASTHPSTGTGTGTGIGSGSGNGAGCDTTRHALVDRALGDAEMRSPRVMMMRGGGGDVAGYEAFRRFEVDGDL</sequence>
<feature type="region of interest" description="Disordered" evidence="1">
    <location>
        <begin position="1"/>
        <end position="76"/>
    </location>
</feature>
<name>A0A409WTN3_9AGAR</name>
<feature type="compositionally biased region" description="Low complexity" evidence="1">
    <location>
        <begin position="167"/>
        <end position="181"/>
    </location>
</feature>
<reference evidence="2 3" key="1">
    <citation type="journal article" date="2018" name="Evol. Lett.">
        <title>Horizontal gene cluster transfer increased hallucinogenic mushroom diversity.</title>
        <authorList>
            <person name="Reynolds H.T."/>
            <person name="Vijayakumar V."/>
            <person name="Gluck-Thaler E."/>
            <person name="Korotkin H.B."/>
            <person name="Matheny P.B."/>
            <person name="Slot J.C."/>
        </authorList>
    </citation>
    <scope>NUCLEOTIDE SEQUENCE [LARGE SCALE GENOMIC DNA]</scope>
    <source>
        <strain evidence="2 3">2629</strain>
    </source>
</reference>
<comment type="caution">
    <text evidence="2">The sequence shown here is derived from an EMBL/GenBank/DDBJ whole genome shotgun (WGS) entry which is preliminary data.</text>
</comment>
<feature type="compositionally biased region" description="Low complexity" evidence="1">
    <location>
        <begin position="35"/>
        <end position="57"/>
    </location>
</feature>
<dbReference type="OrthoDB" id="2802795at2759"/>
<dbReference type="Proteomes" id="UP000284842">
    <property type="component" value="Unassembled WGS sequence"/>
</dbReference>
<dbReference type="STRING" id="181874.A0A409WTN3"/>
<feature type="compositionally biased region" description="Polar residues" evidence="1">
    <location>
        <begin position="265"/>
        <end position="279"/>
    </location>
</feature>
<feature type="compositionally biased region" description="Low complexity" evidence="1">
    <location>
        <begin position="314"/>
        <end position="356"/>
    </location>
</feature>